<dbReference type="GO" id="GO:0050660">
    <property type="term" value="F:flavin adenine dinucleotide binding"/>
    <property type="evidence" value="ECO:0007669"/>
    <property type="project" value="InterPro"/>
</dbReference>
<feature type="binding site" evidence="24">
    <location>
        <position position="1185"/>
    </location>
    <ligand>
        <name>[3Fe-4S] cluster</name>
        <dbReference type="ChEBI" id="CHEBI:21137"/>
    </ligand>
</feature>
<evidence type="ECO:0000256" key="18">
    <source>
        <dbReference type="ARBA" id="ARBA00023291"/>
    </source>
</evidence>
<dbReference type="FunFam" id="3.40.50.720:FF:000113">
    <property type="entry name" value="Glutamate synthase [NADH], amyloplastic"/>
    <property type="match status" value="1"/>
</dbReference>
<evidence type="ECO:0000256" key="2">
    <source>
        <dbReference type="ARBA" id="ARBA00001974"/>
    </source>
</evidence>
<evidence type="ECO:0000256" key="23">
    <source>
        <dbReference type="PIRSR" id="PIRSR000187-1"/>
    </source>
</evidence>
<dbReference type="SUPFAM" id="SSF51971">
    <property type="entry name" value="Nucleotide-binding domain"/>
    <property type="match status" value="2"/>
</dbReference>
<dbReference type="InterPro" id="IPR028261">
    <property type="entry name" value="DPD_II"/>
</dbReference>
<dbReference type="Pfam" id="PF01645">
    <property type="entry name" value="Glu_synthase"/>
    <property type="match status" value="1"/>
</dbReference>
<dbReference type="SUPFAM" id="SSF69336">
    <property type="entry name" value="Alpha subunit of glutamate synthase, C-terminal domain"/>
    <property type="match status" value="1"/>
</dbReference>
<keyword evidence="14" id="KW-0560">Oxidoreductase</keyword>
<evidence type="ECO:0000256" key="10">
    <source>
        <dbReference type="ARBA" id="ARBA00022643"/>
    </source>
</evidence>
<dbReference type="Gene3D" id="1.10.1060.10">
    <property type="entry name" value="Alpha-helical ferredoxin"/>
    <property type="match status" value="1"/>
</dbReference>
<evidence type="ECO:0000256" key="16">
    <source>
        <dbReference type="ARBA" id="ARBA00023014"/>
    </source>
</evidence>
<dbReference type="Gene3D" id="2.160.20.60">
    <property type="entry name" value="Glutamate synthase, alpha subunit, C-terminal domain"/>
    <property type="match status" value="1"/>
</dbReference>
<keyword evidence="15" id="KW-0408">Iron</keyword>
<dbReference type="GO" id="GO:0016040">
    <property type="term" value="F:glutamate synthase (NADH) activity"/>
    <property type="evidence" value="ECO:0007669"/>
    <property type="project" value="UniProtKB-EC"/>
</dbReference>
<evidence type="ECO:0000256" key="22">
    <source>
        <dbReference type="ARBA" id="ARBA00068518"/>
    </source>
</evidence>
<dbReference type="GO" id="GO:0010181">
    <property type="term" value="F:FMN binding"/>
    <property type="evidence" value="ECO:0007669"/>
    <property type="project" value="InterPro"/>
</dbReference>
<dbReference type="FunFam" id="2.160.20.60:FF:000001">
    <property type="entry name" value="Glutamate synthase, large subunit"/>
    <property type="match status" value="1"/>
</dbReference>
<evidence type="ECO:0000313" key="27">
    <source>
        <dbReference type="EMBL" id="GJE88861.1"/>
    </source>
</evidence>
<dbReference type="SUPFAM" id="SSF51395">
    <property type="entry name" value="FMN-linked oxidoreductases"/>
    <property type="match status" value="1"/>
</dbReference>
<evidence type="ECO:0000256" key="21">
    <source>
        <dbReference type="ARBA" id="ARBA00057049"/>
    </source>
</evidence>
<evidence type="ECO:0000256" key="25">
    <source>
        <dbReference type="SAM" id="MobiDB-lite"/>
    </source>
</evidence>
<evidence type="ECO:0000256" key="5">
    <source>
        <dbReference type="ARBA" id="ARBA00004944"/>
    </source>
</evidence>
<evidence type="ECO:0000256" key="9">
    <source>
        <dbReference type="ARBA" id="ARBA00022630"/>
    </source>
</evidence>
<dbReference type="EMBL" id="BPQB01000010">
    <property type="protein sequence ID" value="GJE88861.1"/>
    <property type="molecule type" value="Genomic_DNA"/>
</dbReference>
<protein>
    <recommendedName>
        <fullName evidence="22">Glutamate synthase [NADH]</fullName>
        <ecNumber evidence="19">1.4.1.14</ecNumber>
    </recommendedName>
</protein>
<feature type="binding site" evidence="24">
    <location>
        <position position="1191"/>
    </location>
    <ligand>
        <name>[3Fe-4S] cluster</name>
        <dbReference type="ChEBI" id="CHEBI:21137"/>
    </ligand>
</feature>
<dbReference type="Pfam" id="PF00310">
    <property type="entry name" value="GATase_2"/>
    <property type="match status" value="1"/>
</dbReference>
<keyword evidence="28" id="KW-1185">Reference proteome</keyword>
<dbReference type="OrthoDB" id="4327079at2759"/>
<dbReference type="InterPro" id="IPR006005">
    <property type="entry name" value="Glut_synth_ssu1"/>
</dbReference>
<keyword evidence="9" id="KW-0285">Flavoprotein</keyword>
<dbReference type="InterPro" id="IPR009051">
    <property type="entry name" value="Helical_ferredxn"/>
</dbReference>
<evidence type="ECO:0000256" key="20">
    <source>
        <dbReference type="ARBA" id="ARBA00048867"/>
    </source>
</evidence>
<comment type="subunit">
    <text evidence="7">Homotrimer.</text>
</comment>
<dbReference type="InterPro" id="IPR012220">
    <property type="entry name" value="Glu_synth_euk"/>
</dbReference>
<dbReference type="Pfam" id="PF07992">
    <property type="entry name" value="Pyr_redox_2"/>
    <property type="match status" value="1"/>
</dbReference>
<evidence type="ECO:0000256" key="24">
    <source>
        <dbReference type="PIRSR" id="PIRSR000187-2"/>
    </source>
</evidence>
<feature type="binding site" evidence="24">
    <location>
        <position position="1196"/>
    </location>
    <ligand>
        <name>[3Fe-4S] cluster</name>
        <dbReference type="ChEBI" id="CHEBI:21137"/>
    </ligand>
</feature>
<keyword evidence="11" id="KW-0479">Metal-binding</keyword>
<evidence type="ECO:0000256" key="8">
    <source>
        <dbReference type="ARBA" id="ARBA00022605"/>
    </source>
</evidence>
<evidence type="ECO:0000256" key="13">
    <source>
        <dbReference type="ARBA" id="ARBA00022962"/>
    </source>
</evidence>
<organism evidence="27 28">
    <name type="scientific">Phanerochaete sordida</name>
    <dbReference type="NCBI Taxonomy" id="48140"/>
    <lineage>
        <taxon>Eukaryota</taxon>
        <taxon>Fungi</taxon>
        <taxon>Dikarya</taxon>
        <taxon>Basidiomycota</taxon>
        <taxon>Agaricomycotina</taxon>
        <taxon>Agaricomycetes</taxon>
        <taxon>Polyporales</taxon>
        <taxon>Phanerochaetaceae</taxon>
        <taxon>Phanerochaete</taxon>
    </lineage>
</organism>
<evidence type="ECO:0000256" key="17">
    <source>
        <dbReference type="ARBA" id="ARBA00023164"/>
    </source>
</evidence>
<dbReference type="InterPro" id="IPR029055">
    <property type="entry name" value="Ntn_hydrolases_N"/>
</dbReference>
<evidence type="ECO:0000256" key="1">
    <source>
        <dbReference type="ARBA" id="ARBA00001917"/>
    </source>
</evidence>
<accession>A0A9P3G5Z9</accession>
<name>A0A9P3G5Z9_9APHY</name>
<keyword evidence="13" id="KW-0315">Glutamine amidotransferase</keyword>
<keyword evidence="10" id="KW-0288">FMN</keyword>
<dbReference type="GO" id="GO:0019676">
    <property type="term" value="P:ammonia assimilation cycle"/>
    <property type="evidence" value="ECO:0007669"/>
    <property type="project" value="UniProtKB-ARBA"/>
</dbReference>
<dbReference type="PROSITE" id="PS51278">
    <property type="entry name" value="GATASE_TYPE_2"/>
    <property type="match status" value="1"/>
</dbReference>
<dbReference type="NCBIfam" id="NF008730">
    <property type="entry name" value="PRK11750.1"/>
    <property type="match status" value="1"/>
</dbReference>
<feature type="domain" description="Glutamine amidotransferase type-2" evidence="26">
    <location>
        <begin position="57"/>
        <end position="464"/>
    </location>
</feature>
<dbReference type="InterPro" id="IPR036188">
    <property type="entry name" value="FAD/NAD-bd_sf"/>
</dbReference>
<dbReference type="Pfam" id="PF04898">
    <property type="entry name" value="Glu_syn_central"/>
    <property type="match status" value="1"/>
</dbReference>
<evidence type="ECO:0000256" key="14">
    <source>
        <dbReference type="ARBA" id="ARBA00023002"/>
    </source>
</evidence>
<keyword evidence="8" id="KW-0028">Amino-acid biosynthesis</keyword>
<dbReference type="InterPro" id="IPR002489">
    <property type="entry name" value="Glu_synth_asu_C"/>
</dbReference>
<comment type="similarity">
    <text evidence="6">Belongs to the glutamate synthase family.</text>
</comment>
<evidence type="ECO:0000256" key="6">
    <source>
        <dbReference type="ARBA" id="ARBA00009716"/>
    </source>
</evidence>
<comment type="caution">
    <text evidence="27">The sequence shown here is derived from an EMBL/GenBank/DDBJ whole genome shotgun (WGS) entry which is preliminary data.</text>
</comment>
<evidence type="ECO:0000256" key="4">
    <source>
        <dbReference type="ARBA" id="ARBA00004909"/>
    </source>
</evidence>
<comment type="cofactor">
    <cofactor evidence="24">
        <name>[3Fe-4S] cluster</name>
        <dbReference type="ChEBI" id="CHEBI:21137"/>
    </cofactor>
    <text evidence="24">Binds 1 [3Fe-4S] cluster.</text>
</comment>
<evidence type="ECO:0000256" key="12">
    <source>
        <dbReference type="ARBA" id="ARBA00022827"/>
    </source>
</evidence>
<feature type="region of interest" description="Disordered" evidence="25">
    <location>
        <begin position="1593"/>
        <end position="1628"/>
    </location>
</feature>
<evidence type="ECO:0000256" key="11">
    <source>
        <dbReference type="ARBA" id="ARBA00022723"/>
    </source>
</evidence>
<sequence length="2158" mass="237322">MAADCASTSPVLQNVDSEFENYASNGFEAVLRDPESWAGSLPASQGMYQNEYEKDACGVGFICHIKGEPSHKIVSDARQLLCAMTHRGATGADSRDGDGAGVMTGLPHLFFKREAERDIGCELPEPGQYAVGNVFFKKNDPVGMQRQQAVFAKNANELGLRVLGWREVPTDGTILGPAAASKEPAILQPFVVLRSSYGEGHVPRGGAFDAKYFERQLYVLRKHATHTITLAKGFYVCSLSSKNIVYKGQLSPPQVYNYYHDLNHVLYRAHFALVHSRFSTNTFPSWDRAQPMRWAAHNGEINTVRGNKNWMRAREGVLSSSHFGDQLDLLYPIIESGGSDSAAFDNVLELLVVNGVLTLPEAVMMLIPEAWQSNEYMEPEKKAFYKWAACLQEPWDGPALFAFSDGRFCGANLDRNGLRPCRYVVTNEDIMVCASEVGAVYIPPEKVVAKGRLKPGRMLLVDTEEGRIVDDKELKRNTARKQNFASWIETHILEVPTIVKRVMRTQSVSSVIDEFSLSTDPKLLAFGYTVEQLNLLMLPMVTDGKEALGSMGNDAPLACMSTQPRLIYDYFRQLFAQVTNPPIDPIRESIVMSLEAYVGPEGNLLEMKPEQCHRILLKSPILSMEEMNAMKELKYAYSTWPSRVIDITFAKEQGLPGYRLCLERVQSEAMQAIEDGVKVIILSDRETGPDRLPLSALVACGGVHHHLVAQKKRAKVALMVETGEAREVQHLCVLLGYGADAICPWLVMESIHKIVREGLVKNNETVEQLTDNYRLSVDGGILKVMSKMGISTLPSYKGAQIFEALGLHAEVIDSCFAGTASRVQGATFDLLAMDAFEMHERGWPSRETVLPPGMPESGEYHWRSGGEAHINDPSGVAYLQDAVREKNQQAFDAYIKNANEQAKAVHLRGLLDFRFENATAIPVEQVEPWNEIVRRFVTGAMSYGSISMEAHSTLAIAMNRLGGKSNTGEGGEDAERSQLLPNGDTMRSAIKQVASGRFGVTSNYLADADELQIKMAQGAKPGEGGELPGHKVSTSIARTRHSTAGVGLISPPPHHDIYSIEDLKQLIYDLKCANPRSRVSVKLVSEVGVGIVASGVAKAKADHILISGHDGGTGASRWTGIKHAGLPWELGLAETHQTLVLNDLRGRVTVQTDGQVRTGRDIAIACMLGAEEWGFATTPLIAMGCIMMRKCHLNTCPVGIATQDPQLRAKFAGQPEQVINFFYYLAEDLRAIMAKLGFRTINEMVGRADMLKVDEKRRTPKTAHLDLSAVLKPAWQMRPGAATYRVRAQDHKLYIRLDNKFIDEAEPALTKGLPVHVECDVTNTDRALGTSLSYRVSKLYGEEGLPKDTIHIRMTGSAGQSLGAFLAPGITIELEGDANDYVGKGLSGGRLIVYPPKQSKFKAEENIIIGNVCLYGATSGEAFVRGVAAERFAVRNSGANAVVEGTGDHGCEYMTGGRVVVLGSTGRNFAAGMSGGIAYVLDMAHTFHTKVNQEMVGLGKVTDPKEIAELRQLIEDHRHYTGSEVADRVLHDFHHLLPLFVRVMPHDYKRVLDEEAARAREERMRFSAIDLVPSRTASQVDLASEGIQDVLLTPGKDASSSSLMPSRDSSRASSKARHEPSVGDVEDSLVDDATTKQRMKKLDKTRGFMKYKRLTEAYRPPRKRVKDWKEISTRLTESELSYQSARCMDCGVPFCQSDTGCPISNIIPKWNDLVFKGQWQDALNRLLMTNNFPEFTGRVCPAPCEGACVLGINEQPVGIKSIECAIIDKGFEMGWMAPNPPKIRTGRRIAVIGSGPAGLACADQLNKAGHSVTVYERNDRVGGLLMYGIPNMKLDKSIVQRRVDLMAAEGITFVTNANVGKDVDANELRAQNDVVVVSTGATWPRDLKLPNREADGIHFAMEYLQMNTKSLLDSELQDNSYISAKGKDVIVIGGGDTGNDCIGTAMRHGAKSVTNFELLPKPPAGRGRDNPWPQWPRIFRTDYGHTEVAAHFGNDPREYCISTKEFVIDEEGKLKGVNTVRVEWAKDSGGRWKMEEVPGSEKFFPAQLIFLALGFLGPENDAIKQLGVKQDARTNIQTPGPKRYSTNVEGVFAAGDCRRGQSLIVWGINEGRSAAAEIDEWLNEGQTRLPFDGGIKKRNFLPPSSSLSKAPQVLDVQA</sequence>
<dbReference type="FunFam" id="3.20.20.70:FF:000031">
    <property type="entry name" value="Glutamate synthase 1 [NADH]"/>
    <property type="match status" value="1"/>
</dbReference>
<dbReference type="GO" id="GO:0051538">
    <property type="term" value="F:3 iron, 4 sulfur cluster binding"/>
    <property type="evidence" value="ECO:0007669"/>
    <property type="project" value="UniProtKB-KW"/>
</dbReference>
<dbReference type="InterPro" id="IPR051394">
    <property type="entry name" value="Glutamate_Synthase"/>
</dbReference>
<dbReference type="FunFam" id="3.60.20.10:FF:000001">
    <property type="entry name" value="Glutamate synthase, large subunit"/>
    <property type="match status" value="1"/>
</dbReference>
<keyword evidence="16 24" id="KW-0411">Iron-sulfur</keyword>
<dbReference type="InterPro" id="IPR017932">
    <property type="entry name" value="GATase_2_dom"/>
</dbReference>
<proteinExistence type="inferred from homology"/>
<reference evidence="27 28" key="1">
    <citation type="submission" date="2021-08" db="EMBL/GenBank/DDBJ databases">
        <title>Draft Genome Sequence of Phanerochaete sordida strain YK-624.</title>
        <authorList>
            <person name="Mori T."/>
            <person name="Dohra H."/>
            <person name="Suzuki T."/>
            <person name="Kawagishi H."/>
            <person name="Hirai H."/>
        </authorList>
    </citation>
    <scope>NUCLEOTIDE SEQUENCE [LARGE SCALE GENOMIC DNA]</scope>
    <source>
        <strain evidence="27 28">YK-624</strain>
    </source>
</reference>
<dbReference type="FunFam" id="3.20.20.70:FF:000017">
    <property type="entry name" value="Glutamate synthase [NADH], amyloplastic"/>
    <property type="match status" value="1"/>
</dbReference>
<gene>
    <name evidence="27" type="ORF">PsYK624_049480</name>
</gene>
<dbReference type="Proteomes" id="UP000703269">
    <property type="component" value="Unassembled WGS sequence"/>
</dbReference>
<dbReference type="FunFam" id="1.10.1060.10:FF:000006">
    <property type="entry name" value="Glutamate synthase (NADPH/NADH)"/>
    <property type="match status" value="1"/>
</dbReference>
<dbReference type="PIRSF" id="PIRSF000187">
    <property type="entry name" value="GOGAT"/>
    <property type="match status" value="1"/>
</dbReference>
<dbReference type="Pfam" id="PF01493">
    <property type="entry name" value="GXGXG"/>
    <property type="match status" value="1"/>
</dbReference>
<dbReference type="Gene3D" id="3.50.50.60">
    <property type="entry name" value="FAD/NAD(P)-binding domain"/>
    <property type="match status" value="2"/>
</dbReference>
<dbReference type="PRINTS" id="PR00419">
    <property type="entry name" value="ADXRDTASE"/>
</dbReference>
<dbReference type="GO" id="GO:0006537">
    <property type="term" value="P:glutamate biosynthetic process"/>
    <property type="evidence" value="ECO:0007669"/>
    <property type="project" value="UniProtKB-KW"/>
</dbReference>
<dbReference type="Pfam" id="PF14691">
    <property type="entry name" value="Fer4_20"/>
    <property type="match status" value="1"/>
</dbReference>
<evidence type="ECO:0000256" key="3">
    <source>
        <dbReference type="ARBA" id="ARBA00004802"/>
    </source>
</evidence>
<comment type="pathway">
    <text evidence="4">Nitrogen metabolism.</text>
</comment>
<feature type="active site" description="For GATase activity" evidence="23">
    <location>
        <position position="57"/>
    </location>
</feature>
<dbReference type="SUPFAM" id="SSF56235">
    <property type="entry name" value="N-terminal nucleophile aminohydrolases (Ntn hydrolases)"/>
    <property type="match status" value="1"/>
</dbReference>
<evidence type="ECO:0000313" key="28">
    <source>
        <dbReference type="Proteomes" id="UP000703269"/>
    </source>
</evidence>
<comment type="catalytic activity">
    <reaction evidence="20">
        <text>2 L-glutamate + NAD(+) = L-glutamine + 2-oxoglutarate + NADH + H(+)</text>
        <dbReference type="Rhea" id="RHEA:13753"/>
        <dbReference type="ChEBI" id="CHEBI:15378"/>
        <dbReference type="ChEBI" id="CHEBI:16810"/>
        <dbReference type="ChEBI" id="CHEBI:29985"/>
        <dbReference type="ChEBI" id="CHEBI:57540"/>
        <dbReference type="ChEBI" id="CHEBI:57945"/>
        <dbReference type="ChEBI" id="CHEBI:58359"/>
        <dbReference type="EC" id="1.4.1.14"/>
    </reaction>
</comment>
<dbReference type="GO" id="GO:0005506">
    <property type="term" value="F:iron ion binding"/>
    <property type="evidence" value="ECO:0007669"/>
    <property type="project" value="InterPro"/>
</dbReference>
<dbReference type="Gene3D" id="3.20.20.70">
    <property type="entry name" value="Aldolase class I"/>
    <property type="match status" value="2"/>
</dbReference>
<dbReference type="PANTHER" id="PTHR43100:SF1">
    <property type="entry name" value="GLUTAMATE SYNTHASE [NADPH] SMALL CHAIN"/>
    <property type="match status" value="1"/>
</dbReference>
<dbReference type="InterPro" id="IPR013785">
    <property type="entry name" value="Aldolase_TIM"/>
</dbReference>
<comment type="pathway">
    <text evidence="5">Amino-acid biosynthesis; L-glutamate biosynthesis via GLT pathway; L-glutamate from 2-oxoglutarate and L-glutamine (NAD(+) route): step 1/1.</text>
</comment>
<keyword evidence="12" id="KW-0274">FAD</keyword>
<feature type="compositionally biased region" description="Low complexity" evidence="25">
    <location>
        <begin position="1598"/>
        <end position="1613"/>
    </location>
</feature>
<dbReference type="FunFam" id="3.50.50.60:FF:000022">
    <property type="entry name" value="Glutamate synthase [NADH], amyloplastic"/>
    <property type="match status" value="1"/>
</dbReference>
<comment type="cofactor">
    <cofactor evidence="2">
        <name>FAD</name>
        <dbReference type="ChEBI" id="CHEBI:57692"/>
    </cofactor>
</comment>
<evidence type="ECO:0000256" key="19">
    <source>
        <dbReference type="ARBA" id="ARBA00024383"/>
    </source>
</evidence>
<dbReference type="EC" id="1.4.1.14" evidence="19"/>
<evidence type="ECO:0000256" key="15">
    <source>
        <dbReference type="ARBA" id="ARBA00023004"/>
    </source>
</evidence>
<dbReference type="SUPFAM" id="SSF46548">
    <property type="entry name" value="alpha-helical ferredoxin"/>
    <property type="match status" value="1"/>
</dbReference>
<dbReference type="CDD" id="cd02808">
    <property type="entry name" value="GltS_FMN"/>
    <property type="match status" value="1"/>
</dbReference>
<dbReference type="InterPro" id="IPR002932">
    <property type="entry name" value="Glu_synthdom"/>
</dbReference>
<keyword evidence="17" id="KW-0314">Glutamate biosynthesis</keyword>
<dbReference type="CDD" id="cd00713">
    <property type="entry name" value="GltS"/>
    <property type="match status" value="1"/>
</dbReference>
<dbReference type="Gene3D" id="3.60.20.10">
    <property type="entry name" value="Glutamine Phosphoribosylpyrophosphate, subunit 1, domain 1"/>
    <property type="match status" value="1"/>
</dbReference>
<dbReference type="GO" id="GO:0016639">
    <property type="term" value="F:oxidoreductase activity, acting on the CH-NH2 group of donors, NAD or NADP as acceptor"/>
    <property type="evidence" value="ECO:0007669"/>
    <property type="project" value="InterPro"/>
</dbReference>
<dbReference type="CDD" id="cd00982">
    <property type="entry name" value="gltB_C"/>
    <property type="match status" value="1"/>
</dbReference>
<comment type="function">
    <text evidence="21">Forms L-glutamate from L-glutamine and 2-oxoglutarate. Represents an alternative pathway to L-glutamate dehydrogenase for the biosynthesis of L-glutamate. Participates with glutamine synthetase in ammonia assimilation processes. The enzyme is specific for NADH, L-glutamine and 2-oxoglutarate.</text>
</comment>
<keyword evidence="18 24" id="KW-0003">3Fe-4S</keyword>
<dbReference type="InterPro" id="IPR023753">
    <property type="entry name" value="FAD/NAD-binding_dom"/>
</dbReference>
<evidence type="ECO:0000256" key="7">
    <source>
        <dbReference type="ARBA" id="ARBA00011233"/>
    </source>
</evidence>
<dbReference type="NCBIfam" id="TIGR01317">
    <property type="entry name" value="GOGAT_sm_gam"/>
    <property type="match status" value="1"/>
</dbReference>
<comment type="cofactor">
    <cofactor evidence="1">
        <name>FMN</name>
        <dbReference type="ChEBI" id="CHEBI:58210"/>
    </cofactor>
</comment>
<dbReference type="InterPro" id="IPR006982">
    <property type="entry name" value="Glu_synth_centr_N"/>
</dbReference>
<dbReference type="InterPro" id="IPR036485">
    <property type="entry name" value="Glu_synth_asu_C_sf"/>
</dbReference>
<comment type="pathway">
    <text evidence="3">Energy metabolism; nitrogen metabolism.</text>
</comment>
<evidence type="ECO:0000259" key="26">
    <source>
        <dbReference type="PROSITE" id="PS51278"/>
    </source>
</evidence>
<dbReference type="PANTHER" id="PTHR43100">
    <property type="entry name" value="GLUTAMATE SYNTHASE [NADPH] SMALL CHAIN"/>
    <property type="match status" value="1"/>
</dbReference>